<evidence type="ECO:0000259" key="1">
    <source>
        <dbReference type="Pfam" id="PF21880"/>
    </source>
</evidence>
<evidence type="ECO:0000313" key="3">
    <source>
        <dbReference type="Proteomes" id="UP000651050"/>
    </source>
</evidence>
<organism evidence="2 3">
    <name type="scientific">Caenimonas aquaedulcis</name>
    <dbReference type="NCBI Taxonomy" id="2793270"/>
    <lineage>
        <taxon>Bacteria</taxon>
        <taxon>Pseudomonadati</taxon>
        <taxon>Pseudomonadota</taxon>
        <taxon>Betaproteobacteria</taxon>
        <taxon>Burkholderiales</taxon>
        <taxon>Comamonadaceae</taxon>
        <taxon>Caenimonas</taxon>
    </lineage>
</organism>
<dbReference type="InterPro" id="IPR054209">
    <property type="entry name" value="DUF6916"/>
</dbReference>
<reference evidence="2" key="1">
    <citation type="submission" date="2020-11" db="EMBL/GenBank/DDBJ databases">
        <title>Bacterial whole genome sequence for Caenimonas sp. DR4.4.</title>
        <authorList>
            <person name="Le V."/>
            <person name="Ko S.-R."/>
            <person name="Ahn C.-Y."/>
            <person name="Oh H.-M."/>
        </authorList>
    </citation>
    <scope>NUCLEOTIDE SEQUENCE</scope>
    <source>
        <strain evidence="2">DR4.4</strain>
    </source>
</reference>
<sequence length="95" mass="10351">MIQELTRRDFTGLEPASIAVDHQGNRLALSVVETRDLPPISPRAHPFAVILSGPPAPVLAQGVHALLHPQRGRLELFMVPVGRDAHAASYEIVFN</sequence>
<name>A0A931MGY5_9BURK</name>
<dbReference type="AlphaFoldDB" id="A0A931MGY5"/>
<evidence type="ECO:0000313" key="2">
    <source>
        <dbReference type="EMBL" id="MBG9388413.1"/>
    </source>
</evidence>
<dbReference type="EMBL" id="JADWYS010000001">
    <property type="protein sequence ID" value="MBG9388413.1"/>
    <property type="molecule type" value="Genomic_DNA"/>
</dbReference>
<proteinExistence type="predicted"/>
<comment type="caution">
    <text evidence="2">The sequence shown here is derived from an EMBL/GenBank/DDBJ whole genome shotgun (WGS) entry which is preliminary data.</text>
</comment>
<protein>
    <recommendedName>
        <fullName evidence="1">DUF6916 domain-containing protein</fullName>
    </recommendedName>
</protein>
<dbReference type="Pfam" id="PF21880">
    <property type="entry name" value="DUF6916"/>
    <property type="match status" value="1"/>
</dbReference>
<accession>A0A931MGY5</accession>
<keyword evidence="3" id="KW-1185">Reference proteome</keyword>
<gene>
    <name evidence="2" type="ORF">I5803_10305</name>
</gene>
<dbReference type="Proteomes" id="UP000651050">
    <property type="component" value="Unassembled WGS sequence"/>
</dbReference>
<dbReference type="RefSeq" id="WP_196986277.1">
    <property type="nucleotide sequence ID" value="NZ_JADWYS010000001.1"/>
</dbReference>
<feature type="domain" description="DUF6916" evidence="1">
    <location>
        <begin position="5"/>
        <end position="94"/>
    </location>
</feature>